<evidence type="ECO:0000313" key="2">
    <source>
        <dbReference type="EMBL" id="CUC09746.1"/>
    </source>
</evidence>
<keyword evidence="1" id="KW-0732">Signal</keyword>
<feature type="signal peptide" evidence="1">
    <location>
        <begin position="1"/>
        <end position="23"/>
    </location>
</feature>
<accession>A0A0K6S846</accession>
<dbReference type="EMBL" id="CDMZ01001546">
    <property type="protein sequence ID" value="CUC09746.1"/>
    <property type="molecule type" value="Genomic_DNA"/>
</dbReference>
<feature type="chain" id="PRO_5005508140" evidence="1">
    <location>
        <begin position="24"/>
        <end position="784"/>
    </location>
</feature>
<evidence type="ECO:0000256" key="1">
    <source>
        <dbReference type="SAM" id="SignalP"/>
    </source>
</evidence>
<sequence length="784" mass="88715">MRTSTTVLSLGYLFLVFFQRALSLQVLSSNARGGATCPCDPNPVSVCTSLFGDSSTWTHPCGGTSQDTSSSQAECATFERIRGNKDLWQQVRSLLMDPAETPESICAQIRKPDTKQKKLKDRTFCPPLEAGTLERHSRGYKHCDDCKAALSHLHKPPRCSACDSQNCVHTQDTCVRVESRMLSSSNDISLSNLEKGDCRVLFDPDSQRDVVEFFLRWHAKEVDDLCATLTQSADKTLRNRLFWSLLLEAENEFDSEIRSQVFFPASLTTTLDKLGTSFDALMLSPEFLEDLEKSHAKAIIKKNPFTEGRKLTEGKLPLTLVTQSLYKLDDKDDETTLRASTQTEALLLAVKAKEKLWDEGLRSMLHLCSRAVPPLSSLKNLRDLKVTPTDPFWKETDMQRFQKETLPKMLEAVSIKEDPDDWGDEDMDLFLGNVLAENDVDKRQQWWALEHIRESVRNNSPAPLLSQFDDALEPWALTQQHFRVPQERPFLSRLGINTGDTKKAFQSQKGTLKIISDIEKLLLEIMKSVGEMRNAASGLAELHLQQDQCKEAACEGEALNKGNTFRGVLSVLTVILLRIEVLNAVTEKMGEEKDEPETGAQWKEWSLPLQQKASRFRDEVSEFNFELVSATASLERGTEMFMKDVSDCQEALETVRWIFKDFDGDMSDYDMIRRIDSNEEGTKVKLAQAADTVSLALRRIIRNGEEEGKEDDETDQDSELPVHVWSRALRRMSRAAERMSSYAVGWFQSLSSLHVKPPGVVEKEDAFREALQELQKDFKVISPS</sequence>
<reference evidence="2" key="1">
    <citation type="submission" date="2014-11" db="EMBL/GenBank/DDBJ databases">
        <title>Molecular phylogeny of cliff fern family Woodsiaceae with morphological implications.</title>
        <authorList>
            <person name="Shao Y.-Z."/>
            <person name="Wei R."/>
            <person name="Zhang X.-C."/>
        </authorList>
    </citation>
    <scope>NUCLEOTIDE SEQUENCE</scope>
</reference>
<organism evidence="2">
    <name type="scientific">Chromera velia CCMP2878</name>
    <dbReference type="NCBI Taxonomy" id="1169474"/>
    <lineage>
        <taxon>Eukaryota</taxon>
        <taxon>Sar</taxon>
        <taxon>Alveolata</taxon>
        <taxon>Colpodellida</taxon>
        <taxon>Chromeraceae</taxon>
        <taxon>Chromera</taxon>
    </lineage>
</organism>
<protein>
    <submittedName>
        <fullName evidence="2">Uncharacterized protein</fullName>
    </submittedName>
</protein>
<proteinExistence type="predicted"/>
<name>A0A0K6S846_9ALVE</name>
<gene>
    <name evidence="2" type="ORF">Cvel_5195.t1.CR1</name>
</gene>
<dbReference type="AlphaFoldDB" id="A0A0K6S846"/>
<dbReference type="VEuPathDB" id="CryptoDB:Cvel_5195"/>